<proteinExistence type="predicted"/>
<dbReference type="RefSeq" id="WP_009585016.1">
    <property type="nucleotide sequence ID" value="NZ_BKMM01000013.1"/>
</dbReference>
<dbReference type="EMBL" id="CP092085">
    <property type="protein sequence ID" value="UUN96011.1"/>
    <property type="molecule type" value="Genomic_DNA"/>
</dbReference>
<evidence type="ECO:0000313" key="1">
    <source>
        <dbReference type="EMBL" id="UUN96011.1"/>
    </source>
</evidence>
<reference evidence="1" key="1">
    <citation type="submission" date="2022-02" db="EMBL/GenBank/DDBJ databases">
        <title>Characterization of Tn125 harboring carbapenem-resistant Acinetobacter bereziniae clinical isolates.</title>
        <authorList>
            <person name="Wong N.-K."/>
            <person name="Pan Q."/>
        </authorList>
    </citation>
    <scope>NUCLEOTIDE SEQUENCE</scope>
    <source>
        <strain evidence="1">GD03393</strain>
    </source>
</reference>
<evidence type="ECO:0000313" key="2">
    <source>
        <dbReference type="Proteomes" id="UP000644140"/>
    </source>
</evidence>
<dbReference type="AlphaFoldDB" id="A0A8I1DI71"/>
<protein>
    <submittedName>
        <fullName evidence="1">Uncharacterized protein</fullName>
    </submittedName>
</protein>
<dbReference type="Proteomes" id="UP000644140">
    <property type="component" value="Chromosome"/>
</dbReference>
<name>A0A8I1DI71_ACIBZ</name>
<organism evidence="1 2">
    <name type="scientific">Acinetobacter bereziniae</name>
    <name type="common">Acinetobacter genomosp. 10</name>
    <dbReference type="NCBI Taxonomy" id="106648"/>
    <lineage>
        <taxon>Bacteria</taxon>
        <taxon>Pseudomonadati</taxon>
        <taxon>Pseudomonadota</taxon>
        <taxon>Gammaproteobacteria</taxon>
        <taxon>Moraxellales</taxon>
        <taxon>Moraxellaceae</taxon>
        <taxon>Acinetobacter</taxon>
    </lineage>
</organism>
<accession>A0A8I1DI71</accession>
<sequence>MLIANNWVEVVELAGEFIQFLEGDNFFSQPYTSNKDYFITSDISLAMDFATDNSWEKFTDWETVIDSQFPEDFDWKLNSRIDYQLQQNNYYDLFTKNLNGLLEKWTTFDGIGIAHELIMHDIGYIFNCYANGYFPPIWQEILQVYYAGGLPCGWRGFYPDGKLVVFSHQPNKLNKENH</sequence>
<gene>
    <name evidence="1" type="ORF">I9054_011495</name>
</gene>